<accession>A0A1M5AVB7</accession>
<reference evidence="2" key="1">
    <citation type="submission" date="2016-11" db="EMBL/GenBank/DDBJ databases">
        <authorList>
            <person name="Varghese N."/>
            <person name="Submissions S."/>
        </authorList>
    </citation>
    <scope>NUCLEOTIDE SEQUENCE [LARGE SCALE GENOMIC DNA]</scope>
    <source>
        <strain evidence="2">DSM 16785</strain>
    </source>
</reference>
<dbReference type="RefSeq" id="WP_200782459.1">
    <property type="nucleotide sequence ID" value="NZ_FQUI01000078.1"/>
</dbReference>
<dbReference type="STRING" id="1122195.SAMN02745164_02274"/>
<name>A0A1M5AVB7_MARH1</name>
<gene>
    <name evidence="2" type="ORF">SAMN02745164_02274</name>
</gene>
<evidence type="ECO:0000313" key="3">
    <source>
        <dbReference type="Proteomes" id="UP000184334"/>
    </source>
</evidence>
<evidence type="ECO:0000259" key="1">
    <source>
        <dbReference type="Pfam" id="PF07521"/>
    </source>
</evidence>
<protein>
    <submittedName>
        <fullName evidence="2">RNA-metabolising metallo-beta-lactamase</fullName>
    </submittedName>
</protein>
<sequence length="398" mass="47122">NFGGHSTLEDIKEVINKINPKNIIINHGDINSGNTLRKSIDKKYNVLFPDIEDMLFLQLNGRNINQNSNDLTGLIFIIETIESLELLKNKIIELNIDSYEDMLIFIAHEKLKDKILEFEDELTEKGIAVDSVFFNNKLLKSQKETIEMYSEIFLKYEGDIELYIFEKAPQKLVLPIFLMNMLFNNDTFYINENNIINLPDFPIDFDLKQYGKYRNEIHNVLLNDEKSEGLYKKLPEEIKNLIEKTEIKGYVLSDYGEIIEDVYYMRNLTQIHRKNRQIPKITIKKIIEIDKKIKFPAETLWGHIESIEEIRNEKVLNFFSVLIEKIKNRIGIIRFINHKAFPKYHETKIILTKFSSEKLVIEIQERQGTQIIEILSKEKRYNIFKEVSIYNEIYNYFG</sequence>
<feature type="non-terminal residue" evidence="2">
    <location>
        <position position="1"/>
    </location>
</feature>
<proteinExistence type="predicted"/>
<comment type="caution">
    <text evidence="2">The sequence shown here is derived from an EMBL/GenBank/DDBJ whole genome shotgun (WGS) entry which is preliminary data.</text>
</comment>
<organism evidence="2 3">
    <name type="scientific">Marinitoga hydrogenitolerans (strain DSM 16785 / JCM 12826 / AT1271)</name>
    <dbReference type="NCBI Taxonomy" id="1122195"/>
    <lineage>
        <taxon>Bacteria</taxon>
        <taxon>Thermotogati</taxon>
        <taxon>Thermotogota</taxon>
        <taxon>Thermotogae</taxon>
        <taxon>Petrotogales</taxon>
        <taxon>Petrotogaceae</taxon>
        <taxon>Marinitoga</taxon>
    </lineage>
</organism>
<dbReference type="InterPro" id="IPR011108">
    <property type="entry name" value="RMMBL"/>
</dbReference>
<dbReference type="AlphaFoldDB" id="A0A1M5AVB7"/>
<feature type="domain" description="Zn-dependent metallo-hydrolase RNA specificity" evidence="1">
    <location>
        <begin position="2"/>
        <end position="43"/>
    </location>
</feature>
<dbReference type="EMBL" id="FQUI01000078">
    <property type="protein sequence ID" value="SHF34201.1"/>
    <property type="molecule type" value="Genomic_DNA"/>
</dbReference>
<keyword evidence="3" id="KW-1185">Reference proteome</keyword>
<dbReference type="Pfam" id="PF07521">
    <property type="entry name" value="RMMBL"/>
    <property type="match status" value="1"/>
</dbReference>
<evidence type="ECO:0000313" key="2">
    <source>
        <dbReference type="EMBL" id="SHF34201.1"/>
    </source>
</evidence>
<dbReference type="Proteomes" id="UP000184334">
    <property type="component" value="Unassembled WGS sequence"/>
</dbReference>